<feature type="transmembrane region" description="Helical" evidence="1">
    <location>
        <begin position="56"/>
        <end position="78"/>
    </location>
</feature>
<sequence>MSVVLVFKLLTTPALIWGLTWLVRRYGPAVGGLAMGVPLVTGPISVFTSIERGGGYAAQAAVASLVGQVSTCAFCFAYARAARRWNAWASAGCAAATFLVATLLWSQVRWKLWLAAPLLLVALALLARAMPRVADAARCGSHLGGTCRCAWRCPRPSCWR</sequence>
<proteinExistence type="predicted"/>
<evidence type="ECO:0000313" key="3">
    <source>
        <dbReference type="Proteomes" id="UP000576821"/>
    </source>
</evidence>
<name>A0A846MH26_9SPHN</name>
<gene>
    <name evidence="2" type="ORF">FHS54_002945</name>
</gene>
<dbReference type="Proteomes" id="UP000576821">
    <property type="component" value="Unassembled WGS sequence"/>
</dbReference>
<dbReference type="EMBL" id="JAASQR010000004">
    <property type="protein sequence ID" value="NIJ17945.1"/>
    <property type="molecule type" value="Genomic_DNA"/>
</dbReference>
<comment type="caution">
    <text evidence="2">The sequence shown here is derived from an EMBL/GenBank/DDBJ whole genome shotgun (WGS) entry which is preliminary data.</text>
</comment>
<keyword evidence="1" id="KW-0812">Transmembrane</keyword>
<feature type="transmembrane region" description="Helical" evidence="1">
    <location>
        <begin position="85"/>
        <end position="106"/>
    </location>
</feature>
<evidence type="ECO:0000313" key="2">
    <source>
        <dbReference type="EMBL" id="NIJ17945.1"/>
    </source>
</evidence>
<feature type="transmembrane region" description="Helical" evidence="1">
    <location>
        <begin position="112"/>
        <end position="130"/>
    </location>
</feature>
<feature type="transmembrane region" description="Helical" evidence="1">
    <location>
        <begin position="30"/>
        <end position="50"/>
    </location>
</feature>
<dbReference type="RefSeq" id="WP_167304846.1">
    <property type="nucleotide sequence ID" value="NZ_JAASQR010000004.1"/>
</dbReference>
<keyword evidence="1" id="KW-0472">Membrane</keyword>
<feature type="transmembrane region" description="Helical" evidence="1">
    <location>
        <begin position="6"/>
        <end position="23"/>
    </location>
</feature>
<dbReference type="AlphaFoldDB" id="A0A846MH26"/>
<organism evidence="2 3">
    <name type="scientific">Sphingobium vermicomposti</name>
    <dbReference type="NCBI Taxonomy" id="529005"/>
    <lineage>
        <taxon>Bacteria</taxon>
        <taxon>Pseudomonadati</taxon>
        <taxon>Pseudomonadota</taxon>
        <taxon>Alphaproteobacteria</taxon>
        <taxon>Sphingomonadales</taxon>
        <taxon>Sphingomonadaceae</taxon>
        <taxon>Sphingobium</taxon>
    </lineage>
</organism>
<reference evidence="2 3" key="1">
    <citation type="submission" date="2020-03" db="EMBL/GenBank/DDBJ databases">
        <title>Genomic Encyclopedia of Type Strains, Phase IV (KMG-IV): sequencing the most valuable type-strain genomes for metagenomic binning, comparative biology and taxonomic classification.</title>
        <authorList>
            <person name="Goeker M."/>
        </authorList>
    </citation>
    <scope>NUCLEOTIDE SEQUENCE [LARGE SCALE GENOMIC DNA]</scope>
    <source>
        <strain evidence="2 3">DSM 21299</strain>
    </source>
</reference>
<keyword evidence="1" id="KW-1133">Transmembrane helix</keyword>
<accession>A0A846MH26</accession>
<keyword evidence="3" id="KW-1185">Reference proteome</keyword>
<evidence type="ECO:0000256" key="1">
    <source>
        <dbReference type="SAM" id="Phobius"/>
    </source>
</evidence>
<protein>
    <submittedName>
        <fullName evidence="2">Uncharacterized protein</fullName>
    </submittedName>
</protein>